<reference evidence="1" key="1">
    <citation type="journal article" date="2022" name="Front. Genet.">
        <title>Chromosome-Scale Assembly of the Dendrobium nobile Genome Provides Insights Into the Molecular Mechanism of the Biosynthesis of the Medicinal Active Ingredient of Dendrobium.</title>
        <authorList>
            <person name="Xu Q."/>
            <person name="Niu S.-C."/>
            <person name="Li K.-L."/>
            <person name="Zheng P.-J."/>
            <person name="Zhang X.-J."/>
            <person name="Jia Y."/>
            <person name="Liu Y."/>
            <person name="Niu Y.-X."/>
            <person name="Yu L.-H."/>
            <person name="Chen D.-F."/>
            <person name="Zhang G.-Q."/>
        </authorList>
    </citation>
    <scope>NUCLEOTIDE SEQUENCE</scope>
    <source>
        <tissue evidence="1">Leaf</tissue>
    </source>
</reference>
<name>A0A8T3AJC6_DENNO</name>
<protein>
    <submittedName>
        <fullName evidence="1">Uncharacterized protein</fullName>
    </submittedName>
</protein>
<gene>
    <name evidence="1" type="ORF">KFK09_024447</name>
</gene>
<dbReference type="EMBL" id="JAGYWB010000017">
    <property type="protein sequence ID" value="KAI0494315.1"/>
    <property type="molecule type" value="Genomic_DNA"/>
</dbReference>
<evidence type="ECO:0000313" key="2">
    <source>
        <dbReference type="Proteomes" id="UP000829196"/>
    </source>
</evidence>
<comment type="caution">
    <text evidence="1">The sequence shown here is derived from an EMBL/GenBank/DDBJ whole genome shotgun (WGS) entry which is preliminary data.</text>
</comment>
<dbReference type="AlphaFoldDB" id="A0A8T3AJC6"/>
<keyword evidence="2" id="KW-1185">Reference proteome</keyword>
<proteinExistence type="predicted"/>
<evidence type="ECO:0000313" key="1">
    <source>
        <dbReference type="EMBL" id="KAI0494315.1"/>
    </source>
</evidence>
<organism evidence="1 2">
    <name type="scientific">Dendrobium nobile</name>
    <name type="common">Orchid</name>
    <dbReference type="NCBI Taxonomy" id="94219"/>
    <lineage>
        <taxon>Eukaryota</taxon>
        <taxon>Viridiplantae</taxon>
        <taxon>Streptophyta</taxon>
        <taxon>Embryophyta</taxon>
        <taxon>Tracheophyta</taxon>
        <taxon>Spermatophyta</taxon>
        <taxon>Magnoliopsida</taxon>
        <taxon>Liliopsida</taxon>
        <taxon>Asparagales</taxon>
        <taxon>Orchidaceae</taxon>
        <taxon>Epidendroideae</taxon>
        <taxon>Malaxideae</taxon>
        <taxon>Dendrobiinae</taxon>
        <taxon>Dendrobium</taxon>
    </lineage>
</organism>
<dbReference type="Proteomes" id="UP000829196">
    <property type="component" value="Unassembled WGS sequence"/>
</dbReference>
<sequence length="197" mass="22305">MEALKRRNRTLRNRKTKLSRRRAHVARARVGSVPSEGVRWRRGKLHLGSRKEKRTLEDARFLGKKAISHGQCSDFAGTAENRRGISSLLFRGLKVECPLGFFFFFHLSLSLFYNSHSLEFRYVSSNEAAESRCTGGNGCVTTFLRLNTAMEAESRRSRGNTGSTGCLCHICGTLGELLNYARFRLSSEIFTFEVSAW</sequence>
<accession>A0A8T3AJC6</accession>